<dbReference type="Proteomes" id="UP000001072">
    <property type="component" value="Unassembled WGS sequence"/>
</dbReference>
<dbReference type="eggNOG" id="KOG2483">
    <property type="taxonomic scope" value="Eukaryota"/>
</dbReference>
<dbReference type="GeneID" id="18921663"/>
<keyword evidence="1" id="KW-0805">Transcription regulation</keyword>
<evidence type="ECO:0000256" key="1">
    <source>
        <dbReference type="ARBA" id="ARBA00023015"/>
    </source>
</evidence>
<feature type="compositionally biased region" description="Basic and acidic residues" evidence="6">
    <location>
        <begin position="396"/>
        <end position="406"/>
    </location>
</feature>
<evidence type="ECO:0000313" key="9">
    <source>
        <dbReference type="Proteomes" id="UP000001072"/>
    </source>
</evidence>
<feature type="region of interest" description="Disordered" evidence="6">
    <location>
        <begin position="77"/>
        <end position="115"/>
    </location>
</feature>
<dbReference type="AlphaFoldDB" id="F4R854"/>
<keyword evidence="4" id="KW-0804">Transcription</keyword>
<reference evidence="9" key="1">
    <citation type="journal article" date="2011" name="Proc. Natl. Acad. Sci. U.S.A.">
        <title>Obligate biotrophy features unraveled by the genomic analysis of rust fungi.</title>
        <authorList>
            <person name="Duplessis S."/>
            <person name="Cuomo C.A."/>
            <person name="Lin Y.-C."/>
            <person name="Aerts A."/>
            <person name="Tisserant E."/>
            <person name="Veneault-Fourrey C."/>
            <person name="Joly D.L."/>
            <person name="Hacquard S."/>
            <person name="Amselem J."/>
            <person name="Cantarel B.L."/>
            <person name="Chiu R."/>
            <person name="Coutinho P.M."/>
            <person name="Feau N."/>
            <person name="Field M."/>
            <person name="Frey P."/>
            <person name="Gelhaye E."/>
            <person name="Goldberg J."/>
            <person name="Grabherr M.G."/>
            <person name="Kodira C.D."/>
            <person name="Kohler A."/>
            <person name="Kuees U."/>
            <person name="Lindquist E.A."/>
            <person name="Lucas S.M."/>
            <person name="Mago R."/>
            <person name="Mauceli E."/>
            <person name="Morin E."/>
            <person name="Murat C."/>
            <person name="Pangilinan J.L."/>
            <person name="Park R."/>
            <person name="Pearson M."/>
            <person name="Quesneville H."/>
            <person name="Rouhier N."/>
            <person name="Sakthikumar S."/>
            <person name="Salamov A.A."/>
            <person name="Schmutz J."/>
            <person name="Selles B."/>
            <person name="Shapiro H."/>
            <person name="Tanguay P."/>
            <person name="Tuskan G.A."/>
            <person name="Henrissat B."/>
            <person name="Van de Peer Y."/>
            <person name="Rouze P."/>
            <person name="Ellis J.G."/>
            <person name="Dodds P.N."/>
            <person name="Schein J.E."/>
            <person name="Zhong S."/>
            <person name="Hamelin R.C."/>
            <person name="Grigoriev I.V."/>
            <person name="Szabo L.J."/>
            <person name="Martin F."/>
        </authorList>
    </citation>
    <scope>NUCLEOTIDE SEQUENCE [LARGE SCALE GENOMIC DNA]</scope>
    <source>
        <strain evidence="9">98AG31 / pathotype 3-4-7</strain>
    </source>
</reference>
<dbReference type="PANTHER" id="PTHR10328:SF3">
    <property type="entry name" value="PROTEIN MAX"/>
    <property type="match status" value="1"/>
</dbReference>
<keyword evidence="2" id="KW-0238">DNA-binding</keyword>
<dbReference type="InterPro" id="IPR011598">
    <property type="entry name" value="bHLH_dom"/>
</dbReference>
<feature type="region of interest" description="Disordered" evidence="6">
    <location>
        <begin position="139"/>
        <end position="163"/>
    </location>
</feature>
<dbReference type="RefSeq" id="XP_007405068.1">
    <property type="nucleotide sequence ID" value="XM_007405006.1"/>
</dbReference>
<evidence type="ECO:0000259" key="7">
    <source>
        <dbReference type="PROSITE" id="PS50888"/>
    </source>
</evidence>
<accession>F4R854</accession>
<dbReference type="PROSITE" id="PS50888">
    <property type="entry name" value="BHLH"/>
    <property type="match status" value="1"/>
</dbReference>
<dbReference type="OrthoDB" id="2501368at2759"/>
<keyword evidence="5" id="KW-0539">Nucleus</keyword>
<feature type="domain" description="BHLH" evidence="7">
    <location>
        <begin position="160"/>
        <end position="212"/>
    </location>
</feature>
<dbReference type="KEGG" id="mlr:MELLADRAFT_102394"/>
<keyword evidence="9" id="KW-1185">Reference proteome</keyword>
<dbReference type="Pfam" id="PF00010">
    <property type="entry name" value="HLH"/>
    <property type="match status" value="1"/>
</dbReference>
<proteinExistence type="predicted"/>
<dbReference type="VEuPathDB" id="FungiDB:MELLADRAFT_102394"/>
<feature type="compositionally biased region" description="Polar residues" evidence="6">
    <location>
        <begin position="147"/>
        <end position="157"/>
    </location>
</feature>
<gene>
    <name evidence="8" type="ORF">MELLADRAFT_102394</name>
</gene>
<dbReference type="SUPFAM" id="SSF47459">
    <property type="entry name" value="HLH, helix-loop-helix DNA-binding domain"/>
    <property type="match status" value="1"/>
</dbReference>
<dbReference type="SMART" id="SM00353">
    <property type="entry name" value="HLH"/>
    <property type="match status" value="1"/>
</dbReference>
<evidence type="ECO:0000313" key="8">
    <source>
        <dbReference type="EMBL" id="EGG11433.1"/>
    </source>
</evidence>
<dbReference type="GO" id="GO:0003700">
    <property type="term" value="F:DNA-binding transcription factor activity"/>
    <property type="evidence" value="ECO:0007669"/>
    <property type="project" value="TreeGrafter"/>
</dbReference>
<feature type="region of interest" description="Disordered" evidence="6">
    <location>
        <begin position="391"/>
        <end position="449"/>
    </location>
</feature>
<feature type="compositionally biased region" description="Polar residues" evidence="6">
    <location>
        <begin position="77"/>
        <end position="94"/>
    </location>
</feature>
<evidence type="ECO:0000256" key="6">
    <source>
        <dbReference type="SAM" id="MobiDB-lite"/>
    </source>
</evidence>
<dbReference type="GO" id="GO:0090575">
    <property type="term" value="C:RNA polymerase II transcription regulator complex"/>
    <property type="evidence" value="ECO:0007669"/>
    <property type="project" value="TreeGrafter"/>
</dbReference>
<dbReference type="InterPro" id="IPR036638">
    <property type="entry name" value="HLH_DNA-bd_sf"/>
</dbReference>
<dbReference type="EMBL" id="GL883092">
    <property type="protein sequence ID" value="EGG11433.1"/>
    <property type="molecule type" value="Genomic_DNA"/>
</dbReference>
<keyword evidence="3" id="KW-0010">Activator</keyword>
<evidence type="ECO:0000256" key="3">
    <source>
        <dbReference type="ARBA" id="ARBA00023159"/>
    </source>
</evidence>
<name>F4R854_MELLP</name>
<dbReference type="GO" id="GO:0046983">
    <property type="term" value="F:protein dimerization activity"/>
    <property type="evidence" value="ECO:0007669"/>
    <property type="project" value="InterPro"/>
</dbReference>
<dbReference type="PANTHER" id="PTHR10328">
    <property type="entry name" value="PROTEIN MAX MYC-ASSOCIATED FACTOR X"/>
    <property type="match status" value="1"/>
</dbReference>
<evidence type="ECO:0000256" key="5">
    <source>
        <dbReference type="ARBA" id="ARBA00023242"/>
    </source>
</evidence>
<dbReference type="STRING" id="747676.F4R854"/>
<dbReference type="HOGENOM" id="CLU_501589_0_0_1"/>
<evidence type="ECO:0000256" key="2">
    <source>
        <dbReference type="ARBA" id="ARBA00023125"/>
    </source>
</evidence>
<sequence>MAQDTRLVFPGASNIFSTFELGRKDRTGMFEISHDHILLDRERLATKLSAMPNTGLREDFLDMSGYNGFHSLVPNHSPSATSGSDHSVSVSPPSFANHEHPNLSDHANNNIFPDDDDLEDDSFESVGMPSNIYPTFHSHAQKKDSKMNSQASRLKNSTAERRATHNAIERARRESLNGRFLELARALPTMGNVKRPSKSVIVNKSLEWISESQMREFHLIRENNYLRAQVNELRSQLRLSPLPPINYGDPVHMQPKAYHPYRTPNMFPSNHPIGLPLASPVPHVGSHPTAPAPLSVNETAIEKPTVDKLSQPSSLPISPTFNFAHKDTYTHTTNQAIPPFDHQQQRTHSYPTFAPHLPLVTSPNQVAHDTVGLSYEQHQHVPQVGPAALTPFQSEFDSKPSTRSEETDTSSPTNPRHPGGENDGASTLQQNICGFNPNPSGSVTGTNDGVLGNTAQASFPLSMFGTRIDSGSTESSHPMPASGFQSHHLATLPPTERGSLGESIVDLFQAHSNPHNIPDHDPNSSWAENAFAPNLSNASGYIF</sequence>
<dbReference type="GO" id="GO:0003677">
    <property type="term" value="F:DNA binding"/>
    <property type="evidence" value="ECO:0007669"/>
    <property type="project" value="UniProtKB-KW"/>
</dbReference>
<organism evidence="9">
    <name type="scientific">Melampsora larici-populina (strain 98AG31 / pathotype 3-4-7)</name>
    <name type="common">Poplar leaf rust fungus</name>
    <dbReference type="NCBI Taxonomy" id="747676"/>
    <lineage>
        <taxon>Eukaryota</taxon>
        <taxon>Fungi</taxon>
        <taxon>Dikarya</taxon>
        <taxon>Basidiomycota</taxon>
        <taxon>Pucciniomycotina</taxon>
        <taxon>Pucciniomycetes</taxon>
        <taxon>Pucciniales</taxon>
        <taxon>Melampsoraceae</taxon>
        <taxon>Melampsora</taxon>
    </lineage>
</organism>
<dbReference type="FunFam" id="4.10.280.10:FF:000114">
    <property type="entry name" value="N-acetyl-gamma-glutamyl-phosphate partial"/>
    <property type="match status" value="1"/>
</dbReference>
<evidence type="ECO:0000256" key="4">
    <source>
        <dbReference type="ARBA" id="ARBA00023163"/>
    </source>
</evidence>
<protein>
    <recommendedName>
        <fullName evidence="7">BHLH domain-containing protein</fullName>
    </recommendedName>
</protein>
<dbReference type="Gene3D" id="4.10.280.10">
    <property type="entry name" value="Helix-loop-helix DNA-binding domain"/>
    <property type="match status" value="1"/>
</dbReference>
<dbReference type="InParanoid" id="F4R854"/>
<feature type="compositionally biased region" description="Polar residues" evidence="6">
    <location>
        <begin position="424"/>
        <end position="449"/>
    </location>
</feature>
<dbReference type="GO" id="GO:0045944">
    <property type="term" value="P:positive regulation of transcription by RNA polymerase II"/>
    <property type="evidence" value="ECO:0007669"/>
    <property type="project" value="TreeGrafter"/>
</dbReference>